<dbReference type="Pfam" id="PF00175">
    <property type="entry name" value="NAD_binding_1"/>
    <property type="match status" value="1"/>
</dbReference>
<evidence type="ECO:0000256" key="16">
    <source>
        <dbReference type="PIRSR" id="PIRSR006816-1"/>
    </source>
</evidence>
<dbReference type="PIRSF" id="PIRSF006816">
    <property type="entry name" value="Cyc3_hyd_g"/>
    <property type="match status" value="1"/>
</dbReference>
<keyword evidence="10 15" id="KW-0249">Electron transport</keyword>
<dbReference type="GO" id="GO:0046872">
    <property type="term" value="F:metal ion binding"/>
    <property type="evidence" value="ECO:0007669"/>
    <property type="project" value="UniProtKB-KW"/>
</dbReference>
<protein>
    <recommendedName>
        <fullName evidence="13 15">Dihydroorotate dehydrogenase B (NAD(+)), electron transfer subunit</fullName>
    </recommendedName>
    <alternativeName>
        <fullName evidence="14 15">Dihydroorotate oxidase B, electron transfer subunit</fullName>
    </alternativeName>
</protein>
<dbReference type="InterPro" id="IPR037117">
    <property type="entry name" value="Dihydroorotate_DH_ele_sf"/>
</dbReference>
<dbReference type="CDD" id="cd06218">
    <property type="entry name" value="DHOD_e_trans"/>
    <property type="match status" value="1"/>
</dbReference>
<dbReference type="Gene3D" id="2.10.240.10">
    <property type="entry name" value="Dihydroorotate dehydrogenase, electron transfer subunit"/>
    <property type="match status" value="1"/>
</dbReference>
<feature type="binding site" evidence="15 17">
    <location>
        <position position="221"/>
    </location>
    <ligand>
        <name>[2Fe-2S] cluster</name>
        <dbReference type="ChEBI" id="CHEBI:190135"/>
    </ligand>
</feature>
<dbReference type="SUPFAM" id="SSF52343">
    <property type="entry name" value="Ferredoxin reductase-like, C-terminal NADP-linked domain"/>
    <property type="match status" value="1"/>
</dbReference>
<dbReference type="EMBL" id="SWLG01000025">
    <property type="protein sequence ID" value="TLS35268.1"/>
    <property type="molecule type" value="Genomic_DNA"/>
</dbReference>
<dbReference type="Pfam" id="PF10418">
    <property type="entry name" value="DHODB_Fe-S_bind"/>
    <property type="match status" value="1"/>
</dbReference>
<dbReference type="InterPro" id="IPR019480">
    <property type="entry name" value="Dihydroorotate_DH_Fe-S-bd"/>
</dbReference>
<dbReference type="Gene3D" id="2.40.30.10">
    <property type="entry name" value="Translation factors"/>
    <property type="match status" value="1"/>
</dbReference>
<comment type="function">
    <text evidence="15">Responsible for channeling the electrons from the oxidation of dihydroorotate from the FMN redox center in the PyrD type B subunit to the ultimate electron acceptor NAD(+).</text>
</comment>
<evidence type="ECO:0000313" key="20">
    <source>
        <dbReference type="Proteomes" id="UP000308230"/>
    </source>
</evidence>
<feature type="binding site" evidence="15 16">
    <location>
        <begin position="76"/>
        <end position="77"/>
    </location>
    <ligand>
        <name>FAD</name>
        <dbReference type="ChEBI" id="CHEBI:57692"/>
    </ligand>
</feature>
<evidence type="ECO:0000256" key="12">
    <source>
        <dbReference type="ARBA" id="ARBA00023014"/>
    </source>
</evidence>
<feature type="binding site" evidence="15 16">
    <location>
        <begin position="52"/>
        <end position="55"/>
    </location>
    <ligand>
        <name>FAD</name>
        <dbReference type="ChEBI" id="CHEBI:57692"/>
    </ligand>
</feature>
<evidence type="ECO:0000256" key="11">
    <source>
        <dbReference type="ARBA" id="ARBA00023004"/>
    </source>
</evidence>
<dbReference type="InterPro" id="IPR039261">
    <property type="entry name" value="FNR_nucleotide-bd"/>
</dbReference>
<comment type="subunit">
    <text evidence="3 15">Heterotetramer of 2 PyrK and 2 PyrD type B subunits.</text>
</comment>
<dbReference type="GO" id="GO:0016491">
    <property type="term" value="F:oxidoreductase activity"/>
    <property type="evidence" value="ECO:0007669"/>
    <property type="project" value="InterPro"/>
</dbReference>
<dbReference type="InterPro" id="IPR012165">
    <property type="entry name" value="Cyt_c3_hydrogenase_gsu"/>
</dbReference>
<keyword evidence="6 15" id="KW-0001">2Fe-2S</keyword>
<feature type="domain" description="FAD-binding FR-type" evidence="18">
    <location>
        <begin position="1"/>
        <end position="101"/>
    </location>
</feature>
<dbReference type="InterPro" id="IPR050353">
    <property type="entry name" value="PyrK_electron_transfer"/>
</dbReference>
<dbReference type="GO" id="GO:0051537">
    <property type="term" value="F:2 iron, 2 sulfur cluster binding"/>
    <property type="evidence" value="ECO:0007669"/>
    <property type="project" value="UniProtKB-KW"/>
</dbReference>
<dbReference type="GO" id="GO:0009055">
    <property type="term" value="F:electron transfer activity"/>
    <property type="evidence" value="ECO:0007669"/>
    <property type="project" value="UniProtKB-UniRule"/>
</dbReference>
<comment type="cofactor">
    <cofactor evidence="15 16">
        <name>FAD</name>
        <dbReference type="ChEBI" id="CHEBI:57692"/>
    </cofactor>
    <text evidence="15 16">Binds 1 FAD per subunit.</text>
</comment>
<accession>A0A5R9F1E8</accession>
<feature type="binding site" evidence="15 17">
    <location>
        <position position="226"/>
    </location>
    <ligand>
        <name>[2Fe-2S] cluster</name>
        <dbReference type="ChEBI" id="CHEBI:190135"/>
    </ligand>
</feature>
<dbReference type="OrthoDB" id="9778346at2"/>
<evidence type="ECO:0000256" key="10">
    <source>
        <dbReference type="ARBA" id="ARBA00022982"/>
    </source>
</evidence>
<feature type="binding site" evidence="15 17">
    <location>
        <position position="229"/>
    </location>
    <ligand>
        <name>[2Fe-2S] cluster</name>
        <dbReference type="ChEBI" id="CHEBI:190135"/>
    </ligand>
</feature>
<evidence type="ECO:0000256" key="1">
    <source>
        <dbReference type="ARBA" id="ARBA00004715"/>
    </source>
</evidence>
<feature type="binding site" evidence="15 16">
    <location>
        <begin position="69"/>
        <end position="71"/>
    </location>
    <ligand>
        <name>FAD</name>
        <dbReference type="ChEBI" id="CHEBI:57692"/>
    </ligand>
</feature>
<evidence type="ECO:0000256" key="17">
    <source>
        <dbReference type="PIRSR" id="PIRSR006816-2"/>
    </source>
</evidence>
<dbReference type="InterPro" id="IPR017938">
    <property type="entry name" value="Riboflavin_synthase-like_b-brl"/>
</dbReference>
<reference evidence="19 20" key="1">
    <citation type="submission" date="2019-04" db="EMBL/GenBank/DDBJ databases">
        <title>Bacillus caeni sp. nov., a bacterium isolated from mangrove sediment.</title>
        <authorList>
            <person name="Huang H."/>
            <person name="Mo K."/>
            <person name="Hu Y."/>
        </authorList>
    </citation>
    <scope>NUCLEOTIDE SEQUENCE [LARGE SCALE GENOMIC DNA]</scope>
    <source>
        <strain evidence="19 20">HB172195</strain>
    </source>
</reference>
<comment type="pathway">
    <text evidence="1 15">Pyrimidine metabolism; UMP biosynthesis via de novo pathway; orotate from (S)-dihydroorotate (NAD(+) route): step 1/1.</text>
</comment>
<evidence type="ECO:0000256" key="14">
    <source>
        <dbReference type="ARBA" id="ARBA00082223"/>
    </source>
</evidence>
<dbReference type="AlphaFoldDB" id="A0A5R9F1E8"/>
<evidence type="ECO:0000256" key="15">
    <source>
        <dbReference type="HAMAP-Rule" id="MF_01211"/>
    </source>
</evidence>
<comment type="caution">
    <text evidence="19">The sequence shown here is derived from an EMBL/GenBank/DDBJ whole genome shotgun (WGS) entry which is preliminary data.</text>
</comment>
<evidence type="ECO:0000256" key="9">
    <source>
        <dbReference type="ARBA" id="ARBA00022975"/>
    </source>
</evidence>
<dbReference type="SUPFAM" id="SSF63380">
    <property type="entry name" value="Riboflavin synthase domain-like"/>
    <property type="match status" value="1"/>
</dbReference>
<evidence type="ECO:0000256" key="4">
    <source>
        <dbReference type="ARBA" id="ARBA00022448"/>
    </source>
</evidence>
<evidence type="ECO:0000256" key="3">
    <source>
        <dbReference type="ARBA" id="ARBA00011669"/>
    </source>
</evidence>
<dbReference type="UniPathway" id="UPA00070">
    <property type="reaction ID" value="UER00945"/>
</dbReference>
<gene>
    <name evidence="15" type="primary">pyrK</name>
    <name evidence="19" type="ORF">FCL54_21470</name>
</gene>
<dbReference type="FunFam" id="2.10.240.10:FF:000001">
    <property type="entry name" value="Dihydroorotate dehydrogenase B (NAD(+)), electron transfer subunit"/>
    <property type="match status" value="1"/>
</dbReference>
<dbReference type="PANTHER" id="PTHR43513:SF3">
    <property type="entry name" value="DIHYDROOROTATE DEHYDROGENASE B (NAD(+)), ELECTRON TRANSFER SUBUNIT-RELATED"/>
    <property type="match status" value="1"/>
</dbReference>
<comment type="cofactor">
    <cofactor evidence="15">
        <name>[2Fe-2S] cluster</name>
        <dbReference type="ChEBI" id="CHEBI:190135"/>
    </cofactor>
    <text evidence="15">Binds 1 [2Fe-2S] cluster per subunit.</text>
</comment>
<dbReference type="Proteomes" id="UP000308230">
    <property type="component" value="Unassembled WGS sequence"/>
</dbReference>
<dbReference type="InterPro" id="IPR023455">
    <property type="entry name" value="Dihydroorotate_DHASE_ETsu"/>
</dbReference>
<dbReference type="PROSITE" id="PS51384">
    <property type="entry name" value="FAD_FR"/>
    <property type="match status" value="1"/>
</dbReference>
<evidence type="ECO:0000256" key="6">
    <source>
        <dbReference type="ARBA" id="ARBA00022714"/>
    </source>
</evidence>
<keyword evidence="11 15" id="KW-0408">Iron</keyword>
<evidence type="ECO:0000256" key="13">
    <source>
        <dbReference type="ARBA" id="ARBA00069792"/>
    </source>
</evidence>
<keyword evidence="8 15" id="KW-0274">FAD</keyword>
<dbReference type="NCBIfam" id="NF000797">
    <property type="entry name" value="PRK00054.1-2"/>
    <property type="match status" value="1"/>
</dbReference>
<dbReference type="InterPro" id="IPR017927">
    <property type="entry name" value="FAD-bd_FR_type"/>
</dbReference>
<keyword evidence="5 15" id="KW-0285">Flavoprotein</keyword>
<keyword evidence="9 15" id="KW-0665">Pyrimidine biosynthesis</keyword>
<dbReference type="FunFam" id="3.40.50.80:FF:000017">
    <property type="entry name" value="Dihydroorotate dehydrogenase B (NAD(+)), electron transfer subunit"/>
    <property type="match status" value="1"/>
</dbReference>
<proteinExistence type="inferred from homology"/>
<evidence type="ECO:0000256" key="7">
    <source>
        <dbReference type="ARBA" id="ARBA00022723"/>
    </source>
</evidence>
<comment type="similarity">
    <text evidence="2 15">Belongs to the PyrK family.</text>
</comment>
<keyword evidence="20" id="KW-1185">Reference proteome</keyword>
<dbReference type="Gene3D" id="3.40.50.80">
    <property type="entry name" value="Nucleotide-binding domain of ferredoxin-NADP reductase (FNR) module"/>
    <property type="match status" value="1"/>
</dbReference>
<keyword evidence="12 15" id="KW-0411">Iron-sulfur</keyword>
<feature type="binding site" evidence="15 17">
    <location>
        <position position="246"/>
    </location>
    <ligand>
        <name>[2Fe-2S] cluster</name>
        <dbReference type="ChEBI" id="CHEBI:190135"/>
    </ligand>
</feature>
<dbReference type="GO" id="GO:0044205">
    <property type="term" value="P:'de novo' UMP biosynthetic process"/>
    <property type="evidence" value="ECO:0007669"/>
    <property type="project" value="UniProtKB-UniRule"/>
</dbReference>
<evidence type="ECO:0000256" key="2">
    <source>
        <dbReference type="ARBA" id="ARBA00006422"/>
    </source>
</evidence>
<evidence type="ECO:0000256" key="5">
    <source>
        <dbReference type="ARBA" id="ARBA00022630"/>
    </source>
</evidence>
<dbReference type="HAMAP" id="MF_01211">
    <property type="entry name" value="DHODB_Fe_S_bind"/>
    <property type="match status" value="1"/>
</dbReference>
<sequence length="259" mass="28336">MRKLDGVVTKHEQIAEKIFELTIQNENIDASFKPGQFLHLKVGAGMDPLLRRPISICDIDEKTNELKMIYRVEGRGTEVLSKTVYGEKLNVLAPLGNGFPLDEAEQGQTALLVGGGIGVPPLYYVSKELKKRGVNVVHVNGFQTGNSVFYEREFSELGPTFIATVDGTTGTKGFVTDVIEQENLDFDMVFTCGPIPMLKAIEQRYHGKKKVFLSLEQRMGCGIGACFACVCHVQEDPAGASYVKVCSDGPVFPSGEVVL</sequence>
<organism evidence="19 20">
    <name type="scientific">Exobacillus caeni</name>
    <dbReference type="NCBI Taxonomy" id="2574798"/>
    <lineage>
        <taxon>Bacteria</taxon>
        <taxon>Bacillati</taxon>
        <taxon>Bacillota</taxon>
        <taxon>Bacilli</taxon>
        <taxon>Bacillales</taxon>
        <taxon>Guptibacillaceae</taxon>
        <taxon>Exobacillus</taxon>
    </lineage>
</organism>
<dbReference type="InterPro" id="IPR001433">
    <property type="entry name" value="OxRdtase_FAD/NAD-bd"/>
</dbReference>
<evidence type="ECO:0000259" key="18">
    <source>
        <dbReference type="PROSITE" id="PS51384"/>
    </source>
</evidence>
<dbReference type="PANTHER" id="PTHR43513">
    <property type="entry name" value="DIHYDROOROTATE DEHYDROGENASE B (NAD(+)), ELECTRON TRANSFER SUBUNIT"/>
    <property type="match status" value="1"/>
</dbReference>
<evidence type="ECO:0000256" key="8">
    <source>
        <dbReference type="ARBA" id="ARBA00022827"/>
    </source>
</evidence>
<dbReference type="NCBIfam" id="NF000799">
    <property type="entry name" value="PRK00054.1-4"/>
    <property type="match status" value="1"/>
</dbReference>
<dbReference type="RefSeq" id="WP_138129248.1">
    <property type="nucleotide sequence ID" value="NZ_SWLG01000025.1"/>
</dbReference>
<evidence type="ECO:0000313" key="19">
    <source>
        <dbReference type="EMBL" id="TLS35268.1"/>
    </source>
</evidence>
<comment type="cofactor">
    <cofactor evidence="17">
        <name>[2Fe-2S] cluster</name>
        <dbReference type="ChEBI" id="CHEBI:190135"/>
    </cofactor>
    <text evidence="17">Binds 1 [2Fe-2S] cluster per subunit.</text>
</comment>
<name>A0A5R9F1E8_9BACL</name>
<keyword evidence="4 15" id="KW-0813">Transport</keyword>
<dbReference type="GO" id="GO:0050660">
    <property type="term" value="F:flavin adenine dinucleotide binding"/>
    <property type="evidence" value="ECO:0007669"/>
    <property type="project" value="InterPro"/>
</dbReference>
<keyword evidence="7 15" id="KW-0479">Metal-binding</keyword>